<feature type="domain" description="Peptidase M14" evidence="1">
    <location>
        <begin position="29"/>
        <end position="142"/>
    </location>
</feature>
<dbReference type="GO" id="GO:0004181">
    <property type="term" value="F:metallocarboxypeptidase activity"/>
    <property type="evidence" value="ECO:0007669"/>
    <property type="project" value="InterPro"/>
</dbReference>
<keyword evidence="3" id="KW-1185">Reference proteome</keyword>
<organism evidence="2 3">
    <name type="scientific">Paenibacillus oceani</name>
    <dbReference type="NCBI Taxonomy" id="2772510"/>
    <lineage>
        <taxon>Bacteria</taxon>
        <taxon>Bacillati</taxon>
        <taxon>Bacillota</taxon>
        <taxon>Bacilli</taxon>
        <taxon>Bacillales</taxon>
        <taxon>Paenibacillaceae</taxon>
        <taxon>Paenibacillus</taxon>
    </lineage>
</organism>
<protein>
    <recommendedName>
        <fullName evidence="1">Peptidase M14 domain-containing protein</fullName>
    </recommendedName>
</protein>
<dbReference type="Proteomes" id="UP000639396">
    <property type="component" value="Unassembled WGS sequence"/>
</dbReference>
<evidence type="ECO:0000313" key="3">
    <source>
        <dbReference type="Proteomes" id="UP000639396"/>
    </source>
</evidence>
<comment type="caution">
    <text evidence="2">The sequence shown here is derived from an EMBL/GenBank/DDBJ whole genome shotgun (WGS) entry which is preliminary data.</text>
</comment>
<dbReference type="EMBL" id="JACXJA010000003">
    <property type="protein sequence ID" value="MBD2860832.1"/>
    <property type="molecule type" value="Genomic_DNA"/>
</dbReference>
<gene>
    <name evidence="2" type="ORF">IDH45_02385</name>
</gene>
<name>A0A927C6F8_9BACL</name>
<dbReference type="AlphaFoldDB" id="A0A927C6F8"/>
<dbReference type="SUPFAM" id="SSF53187">
    <property type="entry name" value="Zn-dependent exopeptidases"/>
    <property type="match status" value="1"/>
</dbReference>
<dbReference type="Pfam" id="PF00246">
    <property type="entry name" value="Peptidase_M14"/>
    <property type="match status" value="1"/>
</dbReference>
<dbReference type="Gene3D" id="3.40.630.10">
    <property type="entry name" value="Zn peptidases"/>
    <property type="match status" value="1"/>
</dbReference>
<proteinExistence type="predicted"/>
<sequence length="349" mass="38440">MGDSQTIPTYWKSSLEHVEQTLSLVKRGQVETFARSAGGRNIYAVSYGEKQNFGRKANYNSACGVGDVSAYAQKSRNHKPVISIVGGVHGGELEGVAAVLNLIRLLETGSDWGGKENAYLSRCAAERFRLVLIPCMNPDGQARIPFDTLVGMPFADMRYYVQGTWKDGTLCGWPGCKAVHPIADAVDFLGGYFNDDGINMMHDNFFSPMAEETKRLMELIDREAADATVLLHGGSNSVNHLLPTAYVPPLIEKKQNRLVDLLDEAYRAKGIPFKAIHGRGIGEKTGAPPSFNLTSALHHVSGGLSMTFESNMGLDAPGPRYTYEELLQGHYILFEELLRFMEKECPLYP</sequence>
<reference evidence="2" key="1">
    <citation type="submission" date="2020-09" db="EMBL/GenBank/DDBJ databases">
        <title>A novel bacterium of genus Paenibacillus, isolated from South China Sea.</title>
        <authorList>
            <person name="Huang H."/>
            <person name="Mo K."/>
            <person name="Hu Y."/>
        </authorList>
    </citation>
    <scope>NUCLEOTIDE SEQUENCE</scope>
    <source>
        <strain evidence="2">IB182363</strain>
    </source>
</reference>
<accession>A0A927C6F8</accession>
<evidence type="ECO:0000313" key="2">
    <source>
        <dbReference type="EMBL" id="MBD2860832.1"/>
    </source>
</evidence>
<dbReference type="GO" id="GO:0008270">
    <property type="term" value="F:zinc ion binding"/>
    <property type="evidence" value="ECO:0007669"/>
    <property type="project" value="InterPro"/>
</dbReference>
<dbReference type="RefSeq" id="WP_190924306.1">
    <property type="nucleotide sequence ID" value="NZ_JACXJA010000003.1"/>
</dbReference>
<dbReference type="GO" id="GO:0006508">
    <property type="term" value="P:proteolysis"/>
    <property type="evidence" value="ECO:0007669"/>
    <property type="project" value="InterPro"/>
</dbReference>
<dbReference type="InterPro" id="IPR000834">
    <property type="entry name" value="Peptidase_M14"/>
</dbReference>
<evidence type="ECO:0000259" key="1">
    <source>
        <dbReference type="Pfam" id="PF00246"/>
    </source>
</evidence>